<dbReference type="AlphaFoldDB" id="A0A0D0NHN7"/>
<sequence>MSPATFSGLVTGPNLFSYIGALHLQEHDDLADCHNIATKSADLAHHRYLAAKDWFEEYVRTLWFLGWSLYGDAINTRTAHVVAGSVADFLVQSAAAMKDVRQANAMIDTLDNLQSDHGALSSFDGETRQGETFQVIPARYDAQGHLNIALYKLELKVETRRSRFLFWQWEKRSATIVQQRAFLQLDRREFEAKRALMKKHLEAHRMRRFTLKKTAP</sequence>
<dbReference type="OrthoDB" id="6867117at2"/>
<gene>
    <name evidence="1" type="ORF">RL74_14455</name>
</gene>
<accession>A0A0D0NHN7</accession>
<evidence type="ECO:0000313" key="1">
    <source>
        <dbReference type="EMBL" id="KIQ58696.1"/>
    </source>
</evidence>
<evidence type="ECO:0000313" key="2">
    <source>
        <dbReference type="Proteomes" id="UP000032101"/>
    </source>
</evidence>
<dbReference type="PATRIC" id="fig|294.124.peg.2979"/>
<comment type="caution">
    <text evidence="1">The sequence shown here is derived from an EMBL/GenBank/DDBJ whole genome shotgun (WGS) entry which is preliminary data.</text>
</comment>
<dbReference type="EMBL" id="JXNZ01000123">
    <property type="protein sequence ID" value="KIQ58696.1"/>
    <property type="molecule type" value="Genomic_DNA"/>
</dbReference>
<dbReference type="Proteomes" id="UP000032101">
    <property type="component" value="Unassembled WGS sequence"/>
</dbReference>
<organism evidence="1 2">
    <name type="scientific">Pseudomonas fluorescens</name>
    <dbReference type="NCBI Taxonomy" id="294"/>
    <lineage>
        <taxon>Bacteria</taxon>
        <taxon>Pseudomonadati</taxon>
        <taxon>Pseudomonadota</taxon>
        <taxon>Gammaproteobacteria</taxon>
        <taxon>Pseudomonadales</taxon>
        <taxon>Pseudomonadaceae</taxon>
        <taxon>Pseudomonas</taxon>
    </lineage>
</organism>
<proteinExistence type="predicted"/>
<reference evidence="1 2" key="1">
    <citation type="submission" date="2015-01" db="EMBL/GenBank/DDBJ databases">
        <title>Draft Genome Sequence of the Biocontrol and Plant Growth-Promoting Rhizobacteria (PGPR) Pseudomonas fluorescens UM270.</title>
        <authorList>
            <person name="Hernandez-Salmeron J.E."/>
            <person name="Santoyo G."/>
            <person name="Moreno-Hagelsieb G."/>
            <person name="Hernandez-Leon R."/>
        </authorList>
    </citation>
    <scope>NUCLEOTIDE SEQUENCE [LARGE SCALE GENOMIC DNA]</scope>
    <source>
        <strain evidence="1 2">UM270</strain>
    </source>
</reference>
<dbReference type="RefSeq" id="WP_042730476.1">
    <property type="nucleotide sequence ID" value="NZ_JXNZ01000123.1"/>
</dbReference>
<protein>
    <submittedName>
        <fullName evidence="1">Uncharacterized protein</fullName>
    </submittedName>
</protein>
<name>A0A0D0NHN7_PSEFL</name>